<comment type="caution">
    <text evidence="3">The sequence shown here is derived from an EMBL/GenBank/DDBJ whole genome shotgun (WGS) entry which is preliminary data.</text>
</comment>
<dbReference type="InterPro" id="IPR012677">
    <property type="entry name" value="Nucleotide-bd_a/b_plait_sf"/>
</dbReference>
<sequence length="97" mass="10494">MAILVKNLPSQVTQANLTELFNQYGNVLNVSISSTIGHATVEIEGEANEERAIQGLNGEEWLGQKLELFQSEQNQDPTGTRDPKSVPPGPPSPPPKT</sequence>
<reference evidence="3" key="1">
    <citation type="submission" date="2020-09" db="EMBL/GenBank/DDBJ databases">
        <title>Iningainema tapete sp. nov. (Scytonemataceae, Cyanobacteria) from greenhouses in central Florida (USA) produces two types of nodularin with biosynthetic potential for microcystin-LR and anabaenopeptins.</title>
        <authorList>
            <person name="Berthold D.E."/>
            <person name="Lefler F.W."/>
            <person name="Huang I.-S."/>
            <person name="Abdulla H."/>
            <person name="Zimba P.V."/>
            <person name="Laughinghouse H.D. IV."/>
        </authorList>
    </citation>
    <scope>NUCLEOTIDE SEQUENCE</scope>
    <source>
        <strain evidence="3">BLCCT55</strain>
    </source>
</reference>
<evidence type="ECO:0000256" key="1">
    <source>
        <dbReference type="SAM" id="MobiDB-lite"/>
    </source>
</evidence>
<dbReference type="SUPFAM" id="SSF54928">
    <property type="entry name" value="RNA-binding domain, RBD"/>
    <property type="match status" value="1"/>
</dbReference>
<dbReference type="RefSeq" id="WP_190837466.1">
    <property type="nucleotide sequence ID" value="NZ_CAWPPI010000121.1"/>
</dbReference>
<dbReference type="Proteomes" id="UP000629098">
    <property type="component" value="Unassembled WGS sequence"/>
</dbReference>
<accession>A0A8J6XTT2</accession>
<dbReference type="EMBL" id="JACXAE010000121">
    <property type="protein sequence ID" value="MBD2778135.1"/>
    <property type="molecule type" value="Genomic_DNA"/>
</dbReference>
<keyword evidence="4" id="KW-1185">Reference proteome</keyword>
<dbReference type="Gene3D" id="3.30.70.330">
    <property type="match status" value="1"/>
</dbReference>
<dbReference type="SMART" id="SM00360">
    <property type="entry name" value="RRM"/>
    <property type="match status" value="1"/>
</dbReference>
<dbReference type="GO" id="GO:0003723">
    <property type="term" value="F:RNA binding"/>
    <property type="evidence" value="ECO:0007669"/>
    <property type="project" value="InterPro"/>
</dbReference>
<gene>
    <name evidence="3" type="ORF">ICL16_40380</name>
</gene>
<feature type="compositionally biased region" description="Pro residues" evidence="1">
    <location>
        <begin position="85"/>
        <end position="97"/>
    </location>
</feature>
<organism evidence="3 4">
    <name type="scientific">Iningainema tapete BLCC-T55</name>
    <dbReference type="NCBI Taxonomy" id="2748662"/>
    <lineage>
        <taxon>Bacteria</taxon>
        <taxon>Bacillati</taxon>
        <taxon>Cyanobacteriota</taxon>
        <taxon>Cyanophyceae</taxon>
        <taxon>Nostocales</taxon>
        <taxon>Scytonemataceae</taxon>
        <taxon>Iningainema tapete</taxon>
    </lineage>
</organism>
<dbReference type="InterPro" id="IPR035979">
    <property type="entry name" value="RBD_domain_sf"/>
</dbReference>
<evidence type="ECO:0000259" key="2">
    <source>
        <dbReference type="PROSITE" id="PS50102"/>
    </source>
</evidence>
<proteinExistence type="predicted"/>
<feature type="domain" description="RRM" evidence="2">
    <location>
        <begin position="1"/>
        <end position="73"/>
    </location>
</feature>
<evidence type="ECO:0000313" key="3">
    <source>
        <dbReference type="EMBL" id="MBD2778135.1"/>
    </source>
</evidence>
<dbReference type="Pfam" id="PF00076">
    <property type="entry name" value="RRM_1"/>
    <property type="match status" value="1"/>
</dbReference>
<dbReference type="PROSITE" id="PS50102">
    <property type="entry name" value="RRM"/>
    <property type="match status" value="1"/>
</dbReference>
<evidence type="ECO:0000313" key="4">
    <source>
        <dbReference type="Proteomes" id="UP000629098"/>
    </source>
</evidence>
<feature type="region of interest" description="Disordered" evidence="1">
    <location>
        <begin position="68"/>
        <end position="97"/>
    </location>
</feature>
<dbReference type="InterPro" id="IPR000504">
    <property type="entry name" value="RRM_dom"/>
</dbReference>
<name>A0A8J6XTT2_9CYAN</name>
<protein>
    <submittedName>
        <fullName evidence="3">RNA-binding protein</fullName>
    </submittedName>
</protein>
<dbReference type="AlphaFoldDB" id="A0A8J6XTT2"/>